<evidence type="ECO:0000256" key="1">
    <source>
        <dbReference type="PIRSR" id="PIRSR613078-1"/>
    </source>
</evidence>
<dbReference type="Gene3D" id="3.40.50.1240">
    <property type="entry name" value="Phosphoglycerate mutase-like"/>
    <property type="match status" value="1"/>
</dbReference>
<dbReference type="SUPFAM" id="SSF53254">
    <property type="entry name" value="Phosphoglycerate mutase-like"/>
    <property type="match status" value="1"/>
</dbReference>
<dbReference type="STRING" id="1314781.A0A165PRA8"/>
<dbReference type="InterPro" id="IPR029033">
    <property type="entry name" value="His_PPase_superfam"/>
</dbReference>
<dbReference type="EMBL" id="KV425887">
    <property type="protein sequence ID" value="KZW02559.1"/>
    <property type="molecule type" value="Genomic_DNA"/>
</dbReference>
<protein>
    <submittedName>
        <fullName evidence="3">Phosphoglycerate mutase-like protein</fullName>
    </submittedName>
</protein>
<evidence type="ECO:0000256" key="2">
    <source>
        <dbReference type="PIRSR" id="PIRSR613078-2"/>
    </source>
</evidence>
<name>A0A165PRA8_EXIGL</name>
<dbReference type="Pfam" id="PF00300">
    <property type="entry name" value="His_Phos_1"/>
    <property type="match status" value="1"/>
</dbReference>
<dbReference type="PANTHER" id="PTHR48100:SF15">
    <property type="entry name" value="SEDOHEPTULOSE 1,7-BISPHOSPHATASE"/>
    <property type="match status" value="1"/>
</dbReference>
<dbReference type="InterPro" id="IPR013078">
    <property type="entry name" value="His_Pase_superF_clade-1"/>
</dbReference>
<accession>A0A165PRA8</accession>
<gene>
    <name evidence="3" type="ORF">EXIGLDRAFT_665054</name>
</gene>
<feature type="binding site" evidence="2">
    <location>
        <begin position="31"/>
        <end position="32"/>
    </location>
    <ligand>
        <name>substrate</name>
    </ligand>
</feature>
<dbReference type="GO" id="GO:0050278">
    <property type="term" value="F:sedoheptulose-bisphosphatase activity"/>
    <property type="evidence" value="ECO:0007669"/>
    <property type="project" value="TreeGrafter"/>
</dbReference>
<dbReference type="PANTHER" id="PTHR48100">
    <property type="entry name" value="BROAD-SPECIFICITY PHOSPHATASE YOR283W-RELATED"/>
    <property type="match status" value="1"/>
</dbReference>
<feature type="binding site" evidence="2">
    <location>
        <begin position="101"/>
        <end position="104"/>
    </location>
    <ligand>
        <name>substrate</name>
    </ligand>
</feature>
<reference evidence="3 4" key="1">
    <citation type="journal article" date="2016" name="Mol. Biol. Evol.">
        <title>Comparative Genomics of Early-Diverging Mushroom-Forming Fungi Provides Insights into the Origins of Lignocellulose Decay Capabilities.</title>
        <authorList>
            <person name="Nagy L.G."/>
            <person name="Riley R."/>
            <person name="Tritt A."/>
            <person name="Adam C."/>
            <person name="Daum C."/>
            <person name="Floudas D."/>
            <person name="Sun H."/>
            <person name="Yadav J.S."/>
            <person name="Pangilinan J."/>
            <person name="Larsson K.H."/>
            <person name="Matsuura K."/>
            <person name="Barry K."/>
            <person name="Labutti K."/>
            <person name="Kuo R."/>
            <person name="Ohm R.A."/>
            <person name="Bhattacharya S.S."/>
            <person name="Shirouzu T."/>
            <person name="Yoshinaga Y."/>
            <person name="Martin F.M."/>
            <person name="Grigoriev I.V."/>
            <person name="Hibbett D.S."/>
        </authorList>
    </citation>
    <scope>NUCLEOTIDE SEQUENCE [LARGE SCALE GENOMIC DNA]</scope>
    <source>
        <strain evidence="3 4">HHB12029</strain>
    </source>
</reference>
<dbReference type="GO" id="GO:0046390">
    <property type="term" value="P:ribose phosphate biosynthetic process"/>
    <property type="evidence" value="ECO:0007669"/>
    <property type="project" value="TreeGrafter"/>
</dbReference>
<dbReference type="AlphaFoldDB" id="A0A165PRA8"/>
<organism evidence="3 4">
    <name type="scientific">Exidia glandulosa HHB12029</name>
    <dbReference type="NCBI Taxonomy" id="1314781"/>
    <lineage>
        <taxon>Eukaryota</taxon>
        <taxon>Fungi</taxon>
        <taxon>Dikarya</taxon>
        <taxon>Basidiomycota</taxon>
        <taxon>Agaricomycotina</taxon>
        <taxon>Agaricomycetes</taxon>
        <taxon>Auriculariales</taxon>
        <taxon>Exidiaceae</taxon>
        <taxon>Exidia</taxon>
    </lineage>
</organism>
<proteinExistence type="predicted"/>
<keyword evidence="4" id="KW-1185">Reference proteome</keyword>
<feature type="active site" description="Proton donor/acceptor" evidence="1">
    <location>
        <position position="101"/>
    </location>
</feature>
<feature type="active site" description="Tele-phosphohistidine intermediate" evidence="1">
    <location>
        <position position="21"/>
    </location>
</feature>
<dbReference type="InterPro" id="IPR050275">
    <property type="entry name" value="PGM_Phosphatase"/>
</dbReference>
<dbReference type="Proteomes" id="UP000077266">
    <property type="component" value="Unassembled WGS sequence"/>
</dbReference>
<evidence type="ECO:0000313" key="3">
    <source>
        <dbReference type="EMBL" id="KZW02559.1"/>
    </source>
</evidence>
<evidence type="ECO:0000313" key="4">
    <source>
        <dbReference type="Proteomes" id="UP000077266"/>
    </source>
</evidence>
<sequence>MANTPDEKSKRPVPRLFLIRHGETEWSLNGTGVSDIPLTANGEAVIKSHRECIVGPGMLLDPDNICHIYVSPRQRAQKTFELLFPGLGEIPKHSTTDIVREWDYGDYEGLTSEQIRDKNPSWDIFKDGCPGGESVQDMTKRCDQIIAFVRELHRKYFEEGIGRRDCLIVAHGHFSRCLIARWLQTPLFVGQHFQVEPAGVAMLTYNHRNLNETSLTGLNLHAF</sequence>
<dbReference type="InParanoid" id="A0A165PRA8"/>
<dbReference type="SMART" id="SM00855">
    <property type="entry name" value="PGAM"/>
    <property type="match status" value="1"/>
</dbReference>
<dbReference type="CDD" id="cd07067">
    <property type="entry name" value="HP_PGM_like"/>
    <property type="match status" value="1"/>
</dbReference>
<feature type="binding site" evidence="2">
    <location>
        <position position="75"/>
    </location>
    <ligand>
        <name>substrate</name>
    </ligand>
</feature>
<dbReference type="OrthoDB" id="4818801at2759"/>